<reference evidence="1 2" key="1">
    <citation type="journal article" date="2018" name="Sci. Data">
        <title>The draft genome sequence of cork oak.</title>
        <authorList>
            <person name="Ramos A.M."/>
            <person name="Usie A."/>
            <person name="Barbosa P."/>
            <person name="Barros P.M."/>
            <person name="Capote T."/>
            <person name="Chaves I."/>
            <person name="Simoes F."/>
            <person name="Abreu I."/>
            <person name="Carrasquinho I."/>
            <person name="Faro C."/>
            <person name="Guimaraes J.B."/>
            <person name="Mendonca D."/>
            <person name="Nobrega F."/>
            <person name="Rodrigues L."/>
            <person name="Saibo N.J.M."/>
            <person name="Varela M.C."/>
            <person name="Egas C."/>
            <person name="Matos J."/>
            <person name="Miguel C.M."/>
            <person name="Oliveira M.M."/>
            <person name="Ricardo C.P."/>
            <person name="Goncalves S."/>
        </authorList>
    </citation>
    <scope>NUCLEOTIDE SEQUENCE [LARGE SCALE GENOMIC DNA]</scope>
    <source>
        <strain evidence="2">cv. HL8</strain>
    </source>
</reference>
<organism evidence="1 2">
    <name type="scientific">Quercus suber</name>
    <name type="common">Cork oak</name>
    <dbReference type="NCBI Taxonomy" id="58331"/>
    <lineage>
        <taxon>Eukaryota</taxon>
        <taxon>Viridiplantae</taxon>
        <taxon>Streptophyta</taxon>
        <taxon>Embryophyta</taxon>
        <taxon>Tracheophyta</taxon>
        <taxon>Spermatophyta</taxon>
        <taxon>Magnoliopsida</taxon>
        <taxon>eudicotyledons</taxon>
        <taxon>Gunneridae</taxon>
        <taxon>Pentapetalae</taxon>
        <taxon>rosids</taxon>
        <taxon>fabids</taxon>
        <taxon>Fagales</taxon>
        <taxon>Fagaceae</taxon>
        <taxon>Quercus</taxon>
    </lineage>
</organism>
<sequence>MKHNLEIFDWSLTEEELTRLVSFHSAKGFSLA</sequence>
<dbReference type="AlphaFoldDB" id="A0AAW0JVJ4"/>
<comment type="caution">
    <text evidence="1">The sequence shown here is derived from an EMBL/GenBank/DDBJ whole genome shotgun (WGS) entry which is preliminary data.</text>
</comment>
<dbReference type="EMBL" id="PKMF04000457">
    <property type="protein sequence ID" value="KAK7830724.1"/>
    <property type="molecule type" value="Genomic_DNA"/>
</dbReference>
<keyword evidence="2" id="KW-1185">Reference proteome</keyword>
<evidence type="ECO:0000313" key="1">
    <source>
        <dbReference type="EMBL" id="KAK7830724.1"/>
    </source>
</evidence>
<proteinExistence type="predicted"/>
<evidence type="ECO:0000313" key="2">
    <source>
        <dbReference type="Proteomes" id="UP000237347"/>
    </source>
</evidence>
<dbReference type="Proteomes" id="UP000237347">
    <property type="component" value="Unassembled WGS sequence"/>
</dbReference>
<name>A0AAW0JVJ4_QUESU</name>
<accession>A0AAW0JVJ4</accession>
<gene>
    <name evidence="1" type="ORF">CFP56_028025</name>
</gene>
<protein>
    <submittedName>
        <fullName evidence="1">Uncharacterized protein</fullName>
    </submittedName>
</protein>